<dbReference type="PANTHER" id="PTHR10996">
    <property type="entry name" value="2-HYDROXYACID DEHYDROGENASE-RELATED"/>
    <property type="match status" value="1"/>
</dbReference>
<dbReference type="Pfam" id="PF00389">
    <property type="entry name" value="2-Hacid_dh"/>
    <property type="match status" value="1"/>
</dbReference>
<feature type="domain" description="D-isomer specific 2-hydroxyacid dehydrogenase NAD-binding" evidence="7">
    <location>
        <begin position="138"/>
        <end position="311"/>
    </location>
</feature>
<dbReference type="GO" id="GO:0016618">
    <property type="term" value="F:hydroxypyruvate reductase [NAD(P)H] activity"/>
    <property type="evidence" value="ECO:0007669"/>
    <property type="project" value="TreeGrafter"/>
</dbReference>
<dbReference type="GO" id="GO:0030267">
    <property type="term" value="F:glyoxylate reductase (NADPH) activity"/>
    <property type="evidence" value="ECO:0007669"/>
    <property type="project" value="TreeGrafter"/>
</dbReference>
<dbReference type="AlphaFoldDB" id="A0AAD4IPQ9"/>
<organism evidence="8 9">
    <name type="scientific">Perilla frutescens var. hirtella</name>
    <name type="common">Perilla citriodora</name>
    <name type="synonym">Perilla setoyensis</name>
    <dbReference type="NCBI Taxonomy" id="608512"/>
    <lineage>
        <taxon>Eukaryota</taxon>
        <taxon>Viridiplantae</taxon>
        <taxon>Streptophyta</taxon>
        <taxon>Embryophyta</taxon>
        <taxon>Tracheophyta</taxon>
        <taxon>Spermatophyta</taxon>
        <taxon>Magnoliopsida</taxon>
        <taxon>eudicotyledons</taxon>
        <taxon>Gunneridae</taxon>
        <taxon>Pentapetalae</taxon>
        <taxon>asterids</taxon>
        <taxon>lamiids</taxon>
        <taxon>Lamiales</taxon>
        <taxon>Lamiaceae</taxon>
        <taxon>Nepetoideae</taxon>
        <taxon>Elsholtzieae</taxon>
        <taxon>Perilla</taxon>
    </lineage>
</organism>
<reference evidence="8 9" key="1">
    <citation type="journal article" date="2021" name="Nat. Commun.">
        <title>Incipient diploidization of the medicinal plant Perilla within 10,000 years.</title>
        <authorList>
            <person name="Zhang Y."/>
            <person name="Shen Q."/>
            <person name="Leng L."/>
            <person name="Zhang D."/>
            <person name="Chen S."/>
            <person name="Shi Y."/>
            <person name="Ning Z."/>
            <person name="Chen S."/>
        </authorList>
    </citation>
    <scope>NUCLEOTIDE SEQUENCE [LARGE SCALE GENOMIC DNA]</scope>
    <source>
        <strain evidence="9">cv. PC099</strain>
    </source>
</reference>
<comment type="caution">
    <text evidence="8">The sequence shown here is derived from an EMBL/GenBank/DDBJ whole genome shotgun (WGS) entry which is preliminary data.</text>
</comment>
<dbReference type="InterPro" id="IPR036291">
    <property type="entry name" value="NAD(P)-bd_dom_sf"/>
</dbReference>
<dbReference type="SUPFAM" id="SSF51735">
    <property type="entry name" value="NAD(P)-binding Rossmann-fold domains"/>
    <property type="match status" value="1"/>
</dbReference>
<evidence type="ECO:0000256" key="4">
    <source>
        <dbReference type="RuleBase" id="RU003719"/>
    </source>
</evidence>
<evidence type="ECO:0000256" key="3">
    <source>
        <dbReference type="ARBA" id="ARBA00023027"/>
    </source>
</evidence>
<keyword evidence="2 4" id="KW-0560">Oxidoreductase</keyword>
<dbReference type="InterPro" id="IPR006140">
    <property type="entry name" value="D-isomer_DH_NAD-bd"/>
</dbReference>
<dbReference type="EMBL" id="SDAM02029555">
    <property type="protein sequence ID" value="KAH6756506.1"/>
    <property type="molecule type" value="Genomic_DNA"/>
</dbReference>
<evidence type="ECO:0000256" key="1">
    <source>
        <dbReference type="ARBA" id="ARBA00022857"/>
    </source>
</evidence>
<proteinExistence type="inferred from homology"/>
<evidence type="ECO:0000256" key="2">
    <source>
        <dbReference type="ARBA" id="ARBA00023002"/>
    </source>
</evidence>
<keyword evidence="9" id="KW-1185">Reference proteome</keyword>
<gene>
    <name evidence="8" type="ORF">C2S53_002257</name>
</gene>
<evidence type="ECO:0000256" key="5">
    <source>
        <dbReference type="SAM" id="MobiDB-lite"/>
    </source>
</evidence>
<feature type="compositionally biased region" description="Polar residues" evidence="5">
    <location>
        <begin position="1"/>
        <end position="10"/>
    </location>
</feature>
<evidence type="ECO:0000313" key="9">
    <source>
        <dbReference type="Proteomes" id="UP001190926"/>
    </source>
</evidence>
<dbReference type="Gene3D" id="3.40.50.720">
    <property type="entry name" value="NAD(P)-binding Rossmann-like Domain"/>
    <property type="match status" value="2"/>
</dbReference>
<evidence type="ECO:0000259" key="7">
    <source>
        <dbReference type="Pfam" id="PF02826"/>
    </source>
</evidence>
<keyword evidence="1" id="KW-0521">NADP</keyword>
<feature type="domain" description="D-isomer specific 2-hydroxyacid dehydrogenase catalytic" evidence="6">
    <location>
        <begin position="63"/>
        <end position="342"/>
    </location>
</feature>
<dbReference type="InterPro" id="IPR050223">
    <property type="entry name" value="D-isomer_2-hydroxyacid_DH"/>
</dbReference>
<dbReference type="GO" id="GO:0005829">
    <property type="term" value="C:cytosol"/>
    <property type="evidence" value="ECO:0007669"/>
    <property type="project" value="TreeGrafter"/>
</dbReference>
<evidence type="ECO:0000259" key="6">
    <source>
        <dbReference type="Pfam" id="PF00389"/>
    </source>
</evidence>
<protein>
    <submittedName>
        <fullName evidence="8">D-isomer specific 2-hydroxyacid dehydrogenase family protein</fullName>
    </submittedName>
</protein>
<dbReference type="CDD" id="cd12156">
    <property type="entry name" value="HPPR"/>
    <property type="match status" value="1"/>
</dbReference>
<dbReference type="Proteomes" id="UP001190926">
    <property type="component" value="Unassembled WGS sequence"/>
</dbReference>
<dbReference type="Pfam" id="PF02826">
    <property type="entry name" value="2-Hacid_dh_C"/>
    <property type="match status" value="1"/>
</dbReference>
<sequence length="346" mass="37741">MGQEINPQNNHYDHHLNGEGPPLPGGDLPELLVLRPGLLFRVFEQEFLAKFNVLKAFESPLPLEKFLLERAQSVKAILCEAIVTRITAELLRQLPAVELVVADGTGVNHIDLAECRRRGIAVTNTGDVFSEDTADYGVGLLINVMRKISGGDSFVRGGVWPVNSEFPLGFKLRGKRVGIVGLGNIGTKLAKRLEAFGCKVSYNSRTKKSSVNYDFYPTARDLASHSDVLIICCSLTEKTRHIINDDVITALGKDGILINIGRGPIIDEKVLVKHLVEGTLAGAAMDVYENEPRVPPELFGLGNVVLSPHRGAFTEEAFIDAFKIVNGNLDAFFSNSPLITPVSTNE</sequence>
<dbReference type="SUPFAM" id="SSF52283">
    <property type="entry name" value="Formate/glycerate dehydrogenase catalytic domain-like"/>
    <property type="match status" value="1"/>
</dbReference>
<keyword evidence="3" id="KW-0520">NAD</keyword>
<dbReference type="InterPro" id="IPR006139">
    <property type="entry name" value="D-isomer_2_OHA_DH_cat_dom"/>
</dbReference>
<comment type="similarity">
    <text evidence="4">Belongs to the D-isomer specific 2-hydroxyacid dehydrogenase family.</text>
</comment>
<evidence type="ECO:0000313" key="8">
    <source>
        <dbReference type="EMBL" id="KAH6756506.1"/>
    </source>
</evidence>
<dbReference type="PANTHER" id="PTHR10996:SF179">
    <property type="entry name" value="D-ISOMER SPECIFIC 2-HYDROXYACID DEHYDROGENASE FAMILY PROTEIN-RELATED"/>
    <property type="match status" value="1"/>
</dbReference>
<dbReference type="GO" id="GO:0051287">
    <property type="term" value="F:NAD binding"/>
    <property type="evidence" value="ECO:0007669"/>
    <property type="project" value="InterPro"/>
</dbReference>
<feature type="region of interest" description="Disordered" evidence="5">
    <location>
        <begin position="1"/>
        <end position="20"/>
    </location>
</feature>
<name>A0AAD4IPQ9_PERFH</name>
<dbReference type="FunFam" id="3.40.50.720:FF:000213">
    <property type="entry name" value="Putative 2-hydroxyacid dehydrogenase"/>
    <property type="match status" value="1"/>
</dbReference>
<accession>A0AAD4IPQ9</accession>